<dbReference type="AlphaFoldDB" id="E5AUC1"/>
<gene>
    <name evidence="1" type="ordered locus">RBRH_00614</name>
</gene>
<dbReference type="EMBL" id="FR687360">
    <property type="protein sequence ID" value="CBW76695.1"/>
    <property type="molecule type" value="Genomic_DNA"/>
</dbReference>
<geneLocation type="plasmid" evidence="1 2">
    <name>pBRH01</name>
</geneLocation>
<protein>
    <submittedName>
        <fullName evidence="1">Acetyltransferase</fullName>
        <ecNumber evidence="1">2.3.1.-</ecNumber>
    </submittedName>
</protein>
<dbReference type="GO" id="GO:0016746">
    <property type="term" value="F:acyltransferase activity"/>
    <property type="evidence" value="ECO:0007669"/>
    <property type="project" value="UniProtKB-KW"/>
</dbReference>
<evidence type="ECO:0000313" key="2">
    <source>
        <dbReference type="Proteomes" id="UP000007437"/>
    </source>
</evidence>
<dbReference type="EC" id="2.3.1.-" evidence="1"/>
<keyword evidence="1" id="KW-0808">Transferase</keyword>
<keyword evidence="1" id="KW-0012">Acyltransferase</keyword>
<dbReference type="Proteomes" id="UP000007437">
    <property type="component" value="Plasmid pBRH01"/>
</dbReference>
<dbReference type="KEGG" id="brh:RBRH_00614"/>
<accession>E5AUC1</accession>
<organism evidence="1 2">
    <name type="scientific">Mycetohabitans rhizoxinica (strain DSM 19002 / CIP 109453 / HKI 454)</name>
    <name type="common">Paraburkholderia rhizoxinica</name>
    <dbReference type="NCBI Taxonomy" id="882378"/>
    <lineage>
        <taxon>Bacteria</taxon>
        <taxon>Pseudomonadati</taxon>
        <taxon>Pseudomonadota</taxon>
        <taxon>Betaproteobacteria</taxon>
        <taxon>Burkholderiales</taxon>
        <taxon>Burkholderiaceae</taxon>
        <taxon>Mycetohabitans</taxon>
    </lineage>
</organism>
<keyword evidence="1" id="KW-0614">Plasmid</keyword>
<proteinExistence type="predicted"/>
<evidence type="ECO:0000313" key="1">
    <source>
        <dbReference type="EMBL" id="CBW76695.1"/>
    </source>
</evidence>
<dbReference type="HOGENOM" id="CLU_2367497_0_0_4"/>
<sequence length="95" mass="11111">MVRAQGPAQPRLHDGAQMSYREARAAWLTVMPVPPCIPFHCTLRAATLEDFDFAEALTCTNMGVYYRRRHGLTWHADLFLTSWWLLENYIVERDR</sequence>
<reference evidence="1 2" key="1">
    <citation type="journal article" date="2011" name="J. Bacteriol.">
        <title>Complete genome sequence of Burkholderia rhizoxinica, an endosymbiont of Rhizopus microsporus.</title>
        <authorList>
            <person name="Lackner G."/>
            <person name="Moebius N."/>
            <person name="Partida-Martinez L."/>
            <person name="Hertweck C."/>
        </authorList>
    </citation>
    <scope>NUCLEOTIDE SEQUENCE [LARGE SCALE GENOMIC DNA]</scope>
    <source>
        <strain evidence="2">DSM 19002 / CIP 109453 / HKI 454</strain>
        <plasmid evidence="1 2">pBRH01</plasmid>
    </source>
</reference>
<dbReference type="eggNOG" id="COG0456">
    <property type="taxonomic scope" value="Bacteria"/>
</dbReference>
<name>E5AUC1_MYCRK</name>